<evidence type="ECO:0000313" key="3">
    <source>
        <dbReference type="Proteomes" id="UP000245590"/>
    </source>
</evidence>
<dbReference type="Pfam" id="PF12728">
    <property type="entry name" value="HTH_17"/>
    <property type="match status" value="1"/>
</dbReference>
<sequence>MTGLGHLPRFVPLEHVQTELSISYQQALALVRSGELRAIKVGGRGQWRVSLEALEQYIDARYAETAAMVSSCVGQGLPAPDCDSGYPIEQIVRELGEEHRDSLQEYVMMRASVDCPEHGIVLYAVDAERYVEQGTSRPK</sequence>
<protein>
    <recommendedName>
        <fullName evidence="1">Helix-turn-helix domain-containing protein</fullName>
    </recommendedName>
</protein>
<dbReference type="AlphaFoldDB" id="A0A2U2RGI6"/>
<organism evidence="2 3">
    <name type="scientific">Brachybacterium endophyticum</name>
    <dbReference type="NCBI Taxonomy" id="2182385"/>
    <lineage>
        <taxon>Bacteria</taxon>
        <taxon>Bacillati</taxon>
        <taxon>Actinomycetota</taxon>
        <taxon>Actinomycetes</taxon>
        <taxon>Micrococcales</taxon>
        <taxon>Dermabacteraceae</taxon>
        <taxon>Brachybacterium</taxon>
    </lineage>
</organism>
<evidence type="ECO:0000313" key="2">
    <source>
        <dbReference type="EMBL" id="PWH04958.1"/>
    </source>
</evidence>
<dbReference type="RefSeq" id="WP_109276961.1">
    <property type="nucleotide sequence ID" value="NZ_QFKX01000009.1"/>
</dbReference>
<accession>A0A2U2RGI6</accession>
<dbReference type="Proteomes" id="UP000245590">
    <property type="component" value="Unassembled WGS sequence"/>
</dbReference>
<comment type="caution">
    <text evidence="2">The sequence shown here is derived from an EMBL/GenBank/DDBJ whole genome shotgun (WGS) entry which is preliminary data.</text>
</comment>
<keyword evidence="3" id="KW-1185">Reference proteome</keyword>
<dbReference type="InterPro" id="IPR041657">
    <property type="entry name" value="HTH_17"/>
</dbReference>
<reference evidence="2 3" key="1">
    <citation type="submission" date="2018-05" db="EMBL/GenBank/DDBJ databases">
        <title>Brachybacterium sp. M1HQ-2T, whole genome shotgun sequence.</title>
        <authorList>
            <person name="Tuo L."/>
        </authorList>
    </citation>
    <scope>NUCLEOTIDE SEQUENCE [LARGE SCALE GENOMIC DNA]</scope>
    <source>
        <strain evidence="2 3">M1HQ-2</strain>
    </source>
</reference>
<feature type="domain" description="Helix-turn-helix" evidence="1">
    <location>
        <begin position="15"/>
        <end position="61"/>
    </location>
</feature>
<name>A0A2U2RGI6_9MICO</name>
<dbReference type="OrthoDB" id="5524782at2"/>
<gene>
    <name evidence="2" type="ORF">DEO23_15610</name>
</gene>
<evidence type="ECO:0000259" key="1">
    <source>
        <dbReference type="Pfam" id="PF12728"/>
    </source>
</evidence>
<proteinExistence type="predicted"/>
<dbReference type="EMBL" id="QFKX01000009">
    <property type="protein sequence ID" value="PWH04958.1"/>
    <property type="molecule type" value="Genomic_DNA"/>
</dbReference>